<evidence type="ECO:0000259" key="2">
    <source>
        <dbReference type="Pfam" id="PF00501"/>
    </source>
</evidence>
<feature type="region of interest" description="Disordered" evidence="1">
    <location>
        <begin position="1"/>
        <end position="40"/>
    </location>
</feature>
<evidence type="ECO:0000256" key="1">
    <source>
        <dbReference type="SAM" id="MobiDB-lite"/>
    </source>
</evidence>
<protein>
    <submittedName>
        <fullName evidence="4">Fatty-acid--CoA ligase</fullName>
        <ecNumber evidence="4">6.2.1.-</ecNumber>
    </submittedName>
</protein>
<sequence>MSAAPDPATVPGGAGTATVPAASPPPGPGLAAPGPGPDTAGTVRTAAGLRFTGLATTVGDGTRATVERVPDAEALVDLATGQRLTYRALWDAASRVAGGLVAAGVDPGERVAVRLPNGAPWCAAVLGAILAGAVPVPVNTRLTPAEVAHIVTDSAATLVVDDPAALPDGPPTVRLADDPEALAALFYTSGTTGVPKGAMLSHRALLSAAEQCRRALHLGPTEVTRTLIAAPLFHVLAFGMQWLPALLAGGTVVIATHFETGAWLRAIRDERIDVLNGVPAMYWQALRHPDFPRTDVSRVRLVSYGAAPTPPSQVAELLAAFPAARFGPGYGLTEAACVSGLDHDDVLAHADTVGSAVAATELRLDGPEAAAGIGQLLVRGPQLMSGYWRRPEATAEALVDGWLRTGDLARIDDAGRIHLLDRIKDMINRGGENVYSIEVERVLAAFGGVGEVAVVGVPDPRLGQRVAAAIVPRPGAAVDIPALLTHAAGRLADFKIPQYVAILTEPLPRNAAGKVDKARLRTDTPWGPRR</sequence>
<dbReference type="InterPro" id="IPR045851">
    <property type="entry name" value="AMP-bd_C_sf"/>
</dbReference>
<dbReference type="STRING" id="326424.FRAAL3512"/>
<accession>Q0RK05</accession>
<dbReference type="SUPFAM" id="SSF56801">
    <property type="entry name" value="Acetyl-CoA synthetase-like"/>
    <property type="match status" value="1"/>
</dbReference>
<feature type="compositionally biased region" description="Low complexity" evidence="1">
    <location>
        <begin position="29"/>
        <end position="40"/>
    </location>
</feature>
<proteinExistence type="predicted"/>
<dbReference type="PROSITE" id="PS00455">
    <property type="entry name" value="AMP_BINDING"/>
    <property type="match status" value="1"/>
</dbReference>
<gene>
    <name evidence="4" type="ordered locus">FRAAL3512</name>
</gene>
<dbReference type="GO" id="GO:0016878">
    <property type="term" value="F:acid-thiol ligase activity"/>
    <property type="evidence" value="ECO:0007669"/>
    <property type="project" value="UniProtKB-ARBA"/>
</dbReference>
<evidence type="ECO:0000313" key="5">
    <source>
        <dbReference type="Proteomes" id="UP000000657"/>
    </source>
</evidence>
<keyword evidence="4" id="KW-0436">Ligase</keyword>
<feature type="domain" description="AMP-dependent synthetase/ligase" evidence="2">
    <location>
        <begin position="64"/>
        <end position="388"/>
    </location>
</feature>
<dbReference type="PANTHER" id="PTHR43767:SF1">
    <property type="entry name" value="NONRIBOSOMAL PEPTIDE SYNTHASE PES1 (EUROFUNG)-RELATED"/>
    <property type="match status" value="1"/>
</dbReference>
<keyword evidence="5" id="KW-1185">Reference proteome</keyword>
<dbReference type="InterPro" id="IPR025110">
    <property type="entry name" value="AMP-bd_C"/>
</dbReference>
<dbReference type="InterPro" id="IPR020845">
    <property type="entry name" value="AMP-binding_CS"/>
</dbReference>
<dbReference type="AlphaFoldDB" id="Q0RK05"/>
<dbReference type="EC" id="6.2.1.-" evidence="4"/>
<dbReference type="Proteomes" id="UP000000657">
    <property type="component" value="Chromosome"/>
</dbReference>
<dbReference type="InterPro" id="IPR000873">
    <property type="entry name" value="AMP-dep_synth/lig_dom"/>
</dbReference>
<dbReference type="Gene3D" id="3.40.50.12780">
    <property type="entry name" value="N-terminal domain of ligase-like"/>
    <property type="match status" value="1"/>
</dbReference>
<dbReference type="Pfam" id="PF13193">
    <property type="entry name" value="AMP-binding_C"/>
    <property type="match status" value="1"/>
</dbReference>
<feature type="domain" description="AMP-binding enzyme C-terminal" evidence="3">
    <location>
        <begin position="438"/>
        <end position="514"/>
    </location>
</feature>
<evidence type="ECO:0000259" key="3">
    <source>
        <dbReference type="Pfam" id="PF13193"/>
    </source>
</evidence>
<feature type="compositionally biased region" description="Low complexity" evidence="1">
    <location>
        <begin position="1"/>
        <end position="21"/>
    </location>
</feature>
<organism evidence="4 5">
    <name type="scientific">Frankia alni (strain DSM 45986 / CECT 9034 / ACN14a)</name>
    <dbReference type="NCBI Taxonomy" id="326424"/>
    <lineage>
        <taxon>Bacteria</taxon>
        <taxon>Bacillati</taxon>
        <taxon>Actinomycetota</taxon>
        <taxon>Actinomycetes</taxon>
        <taxon>Frankiales</taxon>
        <taxon>Frankiaceae</taxon>
        <taxon>Frankia</taxon>
    </lineage>
</organism>
<dbReference type="HOGENOM" id="CLU_000022_59_0_11"/>
<dbReference type="Pfam" id="PF00501">
    <property type="entry name" value="AMP-binding"/>
    <property type="match status" value="1"/>
</dbReference>
<dbReference type="PANTHER" id="PTHR43767">
    <property type="entry name" value="LONG-CHAIN-FATTY-ACID--COA LIGASE"/>
    <property type="match status" value="1"/>
</dbReference>
<dbReference type="InterPro" id="IPR042099">
    <property type="entry name" value="ANL_N_sf"/>
</dbReference>
<name>Q0RK05_FRAAA</name>
<dbReference type="eggNOG" id="COG0318">
    <property type="taxonomic scope" value="Bacteria"/>
</dbReference>
<dbReference type="Gene3D" id="3.30.300.30">
    <property type="match status" value="1"/>
</dbReference>
<reference evidence="4 5" key="1">
    <citation type="journal article" date="2007" name="Genome Res.">
        <title>Genome characteristics of facultatively symbiotic Frankia sp. strains reflect host range and host plant biogeography.</title>
        <authorList>
            <person name="Normand P."/>
            <person name="Lapierre P."/>
            <person name="Tisa L.S."/>
            <person name="Gogarten J.P."/>
            <person name="Alloisio N."/>
            <person name="Bagnarol E."/>
            <person name="Bassi C.A."/>
            <person name="Berry A.M."/>
            <person name="Bickhart D.M."/>
            <person name="Choisne N."/>
            <person name="Couloux A."/>
            <person name="Cournoyer B."/>
            <person name="Cruveiller S."/>
            <person name="Daubin V."/>
            <person name="Demange N."/>
            <person name="Francino M.P."/>
            <person name="Goltsman E."/>
            <person name="Huang Y."/>
            <person name="Kopp O.R."/>
            <person name="Labarre L."/>
            <person name="Lapidus A."/>
            <person name="Lavire C."/>
            <person name="Marechal J."/>
            <person name="Martinez M."/>
            <person name="Mastronunzio J.E."/>
            <person name="Mullin B.C."/>
            <person name="Niemann J."/>
            <person name="Pujic P."/>
            <person name="Rawnsley T."/>
            <person name="Rouy Z."/>
            <person name="Schenowitz C."/>
            <person name="Sellstedt A."/>
            <person name="Tavares F."/>
            <person name="Tomkins J.P."/>
            <person name="Vallenet D."/>
            <person name="Valverde C."/>
            <person name="Wall L.G."/>
            <person name="Wang Y."/>
            <person name="Medigue C."/>
            <person name="Benson D.R."/>
        </authorList>
    </citation>
    <scope>NUCLEOTIDE SEQUENCE [LARGE SCALE GENOMIC DNA]</scope>
    <source>
        <strain evidence="5">DSM 45986 / CECT 9034 / ACN14a</strain>
    </source>
</reference>
<dbReference type="KEGG" id="fal:FRAAL3512"/>
<dbReference type="EMBL" id="CT573213">
    <property type="protein sequence ID" value="CAJ62155.1"/>
    <property type="molecule type" value="Genomic_DNA"/>
</dbReference>
<evidence type="ECO:0000313" key="4">
    <source>
        <dbReference type="EMBL" id="CAJ62155.1"/>
    </source>
</evidence>
<dbReference type="InterPro" id="IPR050237">
    <property type="entry name" value="ATP-dep_AMP-bd_enzyme"/>
</dbReference>
<dbReference type="RefSeq" id="WP_011604653.1">
    <property type="nucleotide sequence ID" value="NC_008278.1"/>
</dbReference>